<name>A0ABT1JM58_ACTCY</name>
<protein>
    <recommendedName>
        <fullName evidence="3">Deazaflavin-dependent oxidoreductase, nitroreductase family</fullName>
    </recommendedName>
</protein>
<keyword evidence="2" id="KW-1185">Reference proteome</keyword>
<accession>A0ABT1JM58</accession>
<evidence type="ECO:0000313" key="2">
    <source>
        <dbReference type="Proteomes" id="UP000791080"/>
    </source>
</evidence>
<organism evidence="1 2">
    <name type="scientific">Actinoalloteichus caeruleus DSM 43889</name>
    <dbReference type="NCBI Taxonomy" id="1120930"/>
    <lineage>
        <taxon>Bacteria</taxon>
        <taxon>Bacillati</taxon>
        <taxon>Actinomycetota</taxon>
        <taxon>Actinomycetes</taxon>
        <taxon>Pseudonocardiales</taxon>
        <taxon>Pseudonocardiaceae</taxon>
        <taxon>Actinoalloteichus</taxon>
        <taxon>Actinoalloteichus cyanogriseus</taxon>
    </lineage>
</organism>
<comment type="caution">
    <text evidence="1">The sequence shown here is derived from an EMBL/GenBank/DDBJ whole genome shotgun (WGS) entry which is preliminary data.</text>
</comment>
<proteinExistence type="predicted"/>
<sequence length="172" mass="19077">MGALVATRRLAVVPGWWRRARVPAGGSLRRLRGGMGTVAGMVLQLRGNGRTTLRVRGWRGGRVVARPVLVTRYEGGRYLVSTISGSEWLADVRAARGRAVLGRGRRPVRLVEVDPADRAPVLRRRLEWRGSRWPGRPLPTGLSEPDFARAARHVPVFRVLPVGGRRSRSRRG</sequence>
<dbReference type="RefSeq" id="WP_155886208.1">
    <property type="nucleotide sequence ID" value="NZ_AUBJ02000001.1"/>
</dbReference>
<evidence type="ECO:0000313" key="1">
    <source>
        <dbReference type="EMBL" id="MCP2333239.1"/>
    </source>
</evidence>
<dbReference type="EMBL" id="AUBJ02000001">
    <property type="protein sequence ID" value="MCP2333239.1"/>
    <property type="molecule type" value="Genomic_DNA"/>
</dbReference>
<evidence type="ECO:0008006" key="3">
    <source>
        <dbReference type="Google" id="ProtNLM"/>
    </source>
</evidence>
<reference evidence="1 2" key="1">
    <citation type="submission" date="2022-06" db="EMBL/GenBank/DDBJ databases">
        <title>Genomic Encyclopedia of Type Strains, Phase I: the one thousand microbial genomes (KMG-I) project.</title>
        <authorList>
            <person name="Kyrpides N."/>
        </authorList>
    </citation>
    <scope>NUCLEOTIDE SEQUENCE [LARGE SCALE GENOMIC DNA]</scope>
    <source>
        <strain evidence="1 2">DSM 43889</strain>
    </source>
</reference>
<gene>
    <name evidence="1" type="ORF">G443_003509</name>
</gene>
<dbReference type="Proteomes" id="UP000791080">
    <property type="component" value="Unassembled WGS sequence"/>
</dbReference>